<evidence type="ECO:0000313" key="1">
    <source>
        <dbReference type="EMBL" id="GIE46212.1"/>
    </source>
</evidence>
<sequence length="506" mass="55953">MVVVPVKRSEEDVLHRLYLGIRERRPPQEVAVDIVGLGADRWLSAVGARDLYAMMRHQQARQLLVAENGPMAWSGPVGSSMPTTWRRHPGLARAYEAARNAVDAVALTVGRPGAAAADSADPVSLRRWLGSALTLLGLAGEEPWPARPTMPRRPVPMTSWTGATYYGFRKPSGARGDRGGHADARDRMDSATRREFLPEVSVRAYRRAVRAVLHLQQRTEVLAAERDREASVAFGKARLAYLLAEEDFVACPATAAFTAYYVARLNMRTEFTSGRQARPMDTLAEQLLAAALTASTCRPWVLASVLTRWSVLDRLNDEQCGRLMGLYYEQLAASARALRRVYDVRRDPTHMIVRAGDDSSTWNSATRAFNQARTGWLNLMRGLGYDDVIEASCPGKVPALVAADVAAWHRREGRDQHADVQVWADLPLPWDVVLGDDSCPAELVRQACQRHGIDPETTGWTQPYRQGLTELPAPARDLVHGVTVSSPLLARVLRQIGVFSGQAQRR</sequence>
<keyword evidence="2" id="KW-1185">Reference proteome</keyword>
<reference evidence="1 2" key="1">
    <citation type="submission" date="2021-01" db="EMBL/GenBank/DDBJ databases">
        <title>Whole genome shotgun sequence of Actinoplanes lobatus NBRC 12513.</title>
        <authorList>
            <person name="Komaki H."/>
            <person name="Tamura T."/>
        </authorList>
    </citation>
    <scope>NUCLEOTIDE SEQUENCE [LARGE SCALE GENOMIC DNA]</scope>
    <source>
        <strain evidence="1 2">NBRC 12513</strain>
    </source>
</reference>
<comment type="caution">
    <text evidence="1">The sequence shown here is derived from an EMBL/GenBank/DDBJ whole genome shotgun (WGS) entry which is preliminary data.</text>
</comment>
<accession>A0ABQ4AYX4</accession>
<evidence type="ECO:0000313" key="2">
    <source>
        <dbReference type="Proteomes" id="UP000631312"/>
    </source>
</evidence>
<protein>
    <submittedName>
        <fullName evidence="1">Uncharacterized protein</fullName>
    </submittedName>
</protein>
<proteinExistence type="predicted"/>
<dbReference type="EMBL" id="BOMP01000193">
    <property type="protein sequence ID" value="GIE46212.1"/>
    <property type="molecule type" value="Genomic_DNA"/>
</dbReference>
<organism evidence="1 2">
    <name type="scientific">Actinoplanes lobatus</name>
    <dbReference type="NCBI Taxonomy" id="113568"/>
    <lineage>
        <taxon>Bacteria</taxon>
        <taxon>Bacillati</taxon>
        <taxon>Actinomycetota</taxon>
        <taxon>Actinomycetes</taxon>
        <taxon>Micromonosporales</taxon>
        <taxon>Micromonosporaceae</taxon>
        <taxon>Actinoplanes</taxon>
    </lineage>
</organism>
<dbReference type="Proteomes" id="UP000631312">
    <property type="component" value="Unassembled WGS sequence"/>
</dbReference>
<name>A0ABQ4AYX4_9ACTN</name>
<gene>
    <name evidence="1" type="ORF">Alo02nite_91100</name>
</gene>